<evidence type="ECO:0008006" key="4">
    <source>
        <dbReference type="Google" id="ProtNLM"/>
    </source>
</evidence>
<name>A0ABQ1L7G8_9BURK</name>
<keyword evidence="1" id="KW-1133">Transmembrane helix</keyword>
<evidence type="ECO:0000256" key="1">
    <source>
        <dbReference type="SAM" id="Phobius"/>
    </source>
</evidence>
<dbReference type="Proteomes" id="UP000622638">
    <property type="component" value="Unassembled WGS sequence"/>
</dbReference>
<evidence type="ECO:0000313" key="2">
    <source>
        <dbReference type="EMBL" id="GGC19509.1"/>
    </source>
</evidence>
<evidence type="ECO:0000313" key="3">
    <source>
        <dbReference type="Proteomes" id="UP000622638"/>
    </source>
</evidence>
<keyword evidence="1" id="KW-0472">Membrane</keyword>
<gene>
    <name evidence="2" type="ORF">GCM10011572_46200</name>
</gene>
<sequence>MRSGLKAMRIDFAPPGWRRTLHRLHPAMAAAGLAGVLLCVLGAWTMMDLAEQRAIRTAQLERLEARQRALSKAPKAVPETAIPEAQATAVNTAIMQLNLPWRELEDALAAATPANIGLLALEPDPRKRVLKVTAEAKTSDDMVGYVQVLKQQEFFSGAALVRHEIEEQDPNKPIRFQVEVQWRGR</sequence>
<comment type="caution">
    <text evidence="2">The sequence shown here is derived from an EMBL/GenBank/DDBJ whole genome shotgun (WGS) entry which is preliminary data.</text>
</comment>
<dbReference type="EMBL" id="BMKG01000026">
    <property type="protein sequence ID" value="GGC19509.1"/>
    <property type="molecule type" value="Genomic_DNA"/>
</dbReference>
<feature type="transmembrane region" description="Helical" evidence="1">
    <location>
        <begin position="27"/>
        <end position="47"/>
    </location>
</feature>
<keyword evidence="3" id="KW-1185">Reference proteome</keyword>
<accession>A0ABQ1L7G8</accession>
<keyword evidence="1" id="KW-0812">Transmembrane</keyword>
<organism evidence="2 3">
    <name type="scientific">Pseudoduganella buxea</name>
    <dbReference type="NCBI Taxonomy" id="1949069"/>
    <lineage>
        <taxon>Bacteria</taxon>
        <taxon>Pseudomonadati</taxon>
        <taxon>Pseudomonadota</taxon>
        <taxon>Betaproteobacteria</taxon>
        <taxon>Burkholderiales</taxon>
        <taxon>Oxalobacteraceae</taxon>
        <taxon>Telluria group</taxon>
        <taxon>Pseudoduganella</taxon>
    </lineage>
</organism>
<reference evidence="3" key="1">
    <citation type="journal article" date="2019" name="Int. J. Syst. Evol. Microbiol.">
        <title>The Global Catalogue of Microorganisms (GCM) 10K type strain sequencing project: providing services to taxonomists for standard genome sequencing and annotation.</title>
        <authorList>
            <consortium name="The Broad Institute Genomics Platform"/>
            <consortium name="The Broad Institute Genome Sequencing Center for Infectious Disease"/>
            <person name="Wu L."/>
            <person name="Ma J."/>
        </authorList>
    </citation>
    <scope>NUCLEOTIDE SEQUENCE [LARGE SCALE GENOMIC DNA]</scope>
    <source>
        <strain evidence="3">CGMCC 1.15931</strain>
    </source>
</reference>
<proteinExistence type="predicted"/>
<protein>
    <recommendedName>
        <fullName evidence="4">Fimbrial assembly protein</fullName>
    </recommendedName>
</protein>